<reference evidence="3" key="1">
    <citation type="journal article" date="2020" name="Stud. Mycol.">
        <title>101 Dothideomycetes genomes: a test case for predicting lifestyles and emergence of pathogens.</title>
        <authorList>
            <person name="Haridas S."/>
            <person name="Albert R."/>
            <person name="Binder M."/>
            <person name="Bloem J."/>
            <person name="Labutti K."/>
            <person name="Salamov A."/>
            <person name="Andreopoulos B."/>
            <person name="Baker S."/>
            <person name="Barry K."/>
            <person name="Bills G."/>
            <person name="Bluhm B."/>
            <person name="Cannon C."/>
            <person name="Castanera R."/>
            <person name="Culley D."/>
            <person name="Daum C."/>
            <person name="Ezra D."/>
            <person name="Gonzalez J."/>
            <person name="Henrissat B."/>
            <person name="Kuo A."/>
            <person name="Liang C."/>
            <person name="Lipzen A."/>
            <person name="Lutzoni F."/>
            <person name="Magnuson J."/>
            <person name="Mondo S."/>
            <person name="Nolan M."/>
            <person name="Ohm R."/>
            <person name="Pangilinan J."/>
            <person name="Park H.-J."/>
            <person name="Ramirez L."/>
            <person name="Alfaro M."/>
            <person name="Sun H."/>
            <person name="Tritt A."/>
            <person name="Yoshinaga Y."/>
            <person name="Zwiers L.-H."/>
            <person name="Turgeon B."/>
            <person name="Goodwin S."/>
            <person name="Spatafora J."/>
            <person name="Crous P."/>
            <person name="Grigoriev I."/>
        </authorList>
    </citation>
    <scope>NUCLEOTIDE SEQUENCE</scope>
    <source>
        <strain evidence="3">CBS 109.77</strain>
    </source>
</reference>
<dbReference type="PANTHER" id="PTHR42470">
    <property type="entry name" value="VAST DOMAIN-CONTAINING PROTEIN"/>
    <property type="match status" value="1"/>
</dbReference>
<dbReference type="AlphaFoldDB" id="A0A6A6XFQ2"/>
<dbReference type="Pfam" id="PF25545">
    <property type="entry name" value="DUF7924"/>
    <property type="match status" value="1"/>
</dbReference>
<organism evidence="3 4">
    <name type="scientific">Melanomma pulvis-pyrius CBS 109.77</name>
    <dbReference type="NCBI Taxonomy" id="1314802"/>
    <lineage>
        <taxon>Eukaryota</taxon>
        <taxon>Fungi</taxon>
        <taxon>Dikarya</taxon>
        <taxon>Ascomycota</taxon>
        <taxon>Pezizomycotina</taxon>
        <taxon>Dothideomycetes</taxon>
        <taxon>Pleosporomycetidae</taxon>
        <taxon>Pleosporales</taxon>
        <taxon>Melanommataceae</taxon>
        <taxon>Melanomma</taxon>
    </lineage>
</organism>
<evidence type="ECO:0000259" key="2">
    <source>
        <dbReference type="Pfam" id="PF25545"/>
    </source>
</evidence>
<dbReference type="Proteomes" id="UP000799757">
    <property type="component" value="Unassembled WGS sequence"/>
</dbReference>
<feature type="region of interest" description="Disordered" evidence="1">
    <location>
        <begin position="394"/>
        <end position="454"/>
    </location>
</feature>
<dbReference type="OrthoDB" id="5358567at2759"/>
<feature type="domain" description="DUF7924" evidence="2">
    <location>
        <begin position="152"/>
        <end position="386"/>
    </location>
</feature>
<feature type="region of interest" description="Disordered" evidence="1">
    <location>
        <begin position="1"/>
        <end position="28"/>
    </location>
</feature>
<evidence type="ECO:0000313" key="3">
    <source>
        <dbReference type="EMBL" id="KAF2795088.1"/>
    </source>
</evidence>
<proteinExistence type="predicted"/>
<name>A0A6A6XFQ2_9PLEO</name>
<protein>
    <recommendedName>
        <fullName evidence="2">DUF7924 domain-containing protein</fullName>
    </recommendedName>
</protein>
<dbReference type="EMBL" id="MU001870">
    <property type="protein sequence ID" value="KAF2795088.1"/>
    <property type="molecule type" value="Genomic_DNA"/>
</dbReference>
<evidence type="ECO:0000313" key="4">
    <source>
        <dbReference type="Proteomes" id="UP000799757"/>
    </source>
</evidence>
<dbReference type="InterPro" id="IPR057684">
    <property type="entry name" value="DUF7924"/>
</dbReference>
<gene>
    <name evidence="3" type="ORF">K505DRAFT_374195</name>
</gene>
<feature type="compositionally biased region" description="Basic residues" evidence="1">
    <location>
        <begin position="444"/>
        <end position="454"/>
    </location>
</feature>
<evidence type="ECO:0000256" key="1">
    <source>
        <dbReference type="SAM" id="MobiDB-lite"/>
    </source>
</evidence>
<sequence>MPVHIEKHDKSTEEPPPPKKRVSADVEVARSCKRQRHLNDLDNDLDGPQRYQPIPIDELIDHWFDAFDWSRGREMSSDLSNQMLQLPDCTRTNDSRKSTASTYDIQYREFLQRYNIYIMRKEPDPKFMEQANNIVSRRRDTPELDDAAVGQLRATMRALQDGTESEIRAGLGAYIIPGYNILPDEKLRKAFDQIWTGSIPVPLNVNITNDPAVVVPLPKPKPDMTFGYSTAAFNPSQLSTIDHLTQGWSGPSFVSPLRSVLFPFFVIEFKAQATDGSVRVARNQAAGAGAIALNGILEFLSRNPSLGDSYLNQPLFFSLTMDHESACLNAHWIGKCPDTNQHTFHLEELKALPLRYNDNIHVLQRAIKNIFDYAVGPRLKPILDALDEYSKNMTAQRTAESSEETRNQVELHVPPSPAQPPPPRKKKKTKAVAPQSKPQLLNIRTRHMAKLADA</sequence>
<dbReference type="PANTHER" id="PTHR42470:SF2">
    <property type="match status" value="1"/>
</dbReference>
<keyword evidence="4" id="KW-1185">Reference proteome</keyword>
<accession>A0A6A6XFQ2</accession>